<protein>
    <recommendedName>
        <fullName evidence="2">EF-hand domain-containing protein</fullName>
    </recommendedName>
</protein>
<dbReference type="Pfam" id="PF08757">
    <property type="entry name" value="CotH"/>
    <property type="match status" value="1"/>
</dbReference>
<gene>
    <name evidence="3" type="ORF">MEBOL_001996</name>
</gene>
<dbReference type="InterPro" id="IPR011992">
    <property type="entry name" value="EF-hand-dom_pair"/>
</dbReference>
<organism evidence="3 4">
    <name type="scientific">Melittangium boletus DSM 14713</name>
    <dbReference type="NCBI Taxonomy" id="1294270"/>
    <lineage>
        <taxon>Bacteria</taxon>
        <taxon>Pseudomonadati</taxon>
        <taxon>Myxococcota</taxon>
        <taxon>Myxococcia</taxon>
        <taxon>Myxococcales</taxon>
        <taxon>Cystobacterineae</taxon>
        <taxon>Archangiaceae</taxon>
        <taxon>Melittangium</taxon>
    </lineage>
</organism>
<evidence type="ECO:0000259" key="2">
    <source>
        <dbReference type="Pfam" id="PF13202"/>
    </source>
</evidence>
<feature type="chain" id="PRO_5012287007" description="EF-hand domain-containing protein" evidence="1">
    <location>
        <begin position="25"/>
        <end position="618"/>
    </location>
</feature>
<dbReference type="PANTHER" id="PTHR40050">
    <property type="entry name" value="INNER SPORE COAT PROTEIN H"/>
    <property type="match status" value="1"/>
</dbReference>
<evidence type="ECO:0000256" key="1">
    <source>
        <dbReference type="SAM" id="SignalP"/>
    </source>
</evidence>
<sequence>MKTKWGVVLLAMVGGSLPSVQARAEEKPRPAPQTAEQLFQPTTVWNVHLTFTPEQWAELEPKPIARKPEGRPHFSPGMLFAPYMLGAGDADRSGTLSQAEFQALTERWFSEWDEAKRGGLNHAQVRDGLNAAFNLNVMENHKSEPDEPRSDDVAAALGVQFQYVHADLELEGRVFKDVAVRYKGNFSYAQSRDELKRSLKVDLDRFVKDQNLGGLSKLNFHSSVVDASWMNEVLSHRLYRDAGVAAPRTAYARVTLTVPGKYDRQFVGLYSLVENVDSAFERMHFQSDKGALFKPVMPDMFTDLGDDWAAYQRRYYPRGKLSKQQQARLIAFSKLVSHASDKDFAARLEQFLDVETFCRYLAVTTYLSTLDSFLMVGHNFNVHLDARGQKFRFIPWDLDSSFGQFGLIDNEKLETLSITHPWQGNKRFLERFMQVPKFKSLYLARMKELNQKVFKPARVQALVDETATAIRPFVAQESEQKLARFNKLAEGQSVPPMPLKGMGIPGDGDKFDAGSAPIRPIKPFAEARSRSIAEQLAGKSQGYVLKVSPIGPGMFFGRPLLAALDTNKDGEVSHDEFTQTFARWFEAWDTDKSGALTAAQVQAGFDRALLPPAAPASP</sequence>
<dbReference type="SUPFAM" id="SSF47473">
    <property type="entry name" value="EF-hand"/>
    <property type="match status" value="1"/>
</dbReference>
<feature type="signal peptide" evidence="1">
    <location>
        <begin position="1"/>
        <end position="24"/>
    </location>
</feature>
<name>A0A250IBM9_9BACT</name>
<dbReference type="PANTHER" id="PTHR40050:SF1">
    <property type="entry name" value="INNER SPORE COAT PROTEIN H"/>
    <property type="match status" value="1"/>
</dbReference>
<dbReference type="KEGG" id="mbd:MEBOL_001996"/>
<reference evidence="3 4" key="1">
    <citation type="submission" date="2017-06" db="EMBL/GenBank/DDBJ databases">
        <authorList>
            <person name="Kim H.J."/>
            <person name="Triplett B.A."/>
        </authorList>
    </citation>
    <scope>NUCLEOTIDE SEQUENCE [LARGE SCALE GENOMIC DNA]</scope>
    <source>
        <strain evidence="3 4">DSM 14713</strain>
    </source>
</reference>
<dbReference type="RefSeq" id="WP_170115476.1">
    <property type="nucleotide sequence ID" value="NZ_CP022163.1"/>
</dbReference>
<dbReference type="Gene3D" id="1.10.238.10">
    <property type="entry name" value="EF-hand"/>
    <property type="match status" value="1"/>
</dbReference>
<keyword evidence="1" id="KW-0732">Signal</keyword>
<dbReference type="Pfam" id="PF13202">
    <property type="entry name" value="EF-hand_5"/>
    <property type="match status" value="1"/>
</dbReference>
<dbReference type="GO" id="GO:0005509">
    <property type="term" value="F:calcium ion binding"/>
    <property type="evidence" value="ECO:0007669"/>
    <property type="project" value="InterPro"/>
</dbReference>
<dbReference type="AlphaFoldDB" id="A0A250IBM9"/>
<dbReference type="PROSITE" id="PS00018">
    <property type="entry name" value="EF_HAND_1"/>
    <property type="match status" value="1"/>
</dbReference>
<evidence type="ECO:0000313" key="3">
    <source>
        <dbReference type="EMBL" id="ATB28547.1"/>
    </source>
</evidence>
<accession>A0A250IBM9</accession>
<feature type="domain" description="EF-hand" evidence="2">
    <location>
        <begin position="561"/>
        <end position="579"/>
    </location>
</feature>
<proteinExistence type="predicted"/>
<keyword evidence="4" id="KW-1185">Reference proteome</keyword>
<dbReference type="InterPro" id="IPR018247">
    <property type="entry name" value="EF_Hand_1_Ca_BS"/>
</dbReference>
<evidence type="ECO:0000313" key="4">
    <source>
        <dbReference type="Proteomes" id="UP000217289"/>
    </source>
</evidence>
<dbReference type="InterPro" id="IPR014867">
    <property type="entry name" value="Spore_coat_CotH_CotH2/3/7"/>
</dbReference>
<dbReference type="EMBL" id="CP022163">
    <property type="protein sequence ID" value="ATB28547.1"/>
    <property type="molecule type" value="Genomic_DNA"/>
</dbReference>
<dbReference type="InterPro" id="IPR002048">
    <property type="entry name" value="EF_hand_dom"/>
</dbReference>
<dbReference type="Proteomes" id="UP000217289">
    <property type="component" value="Chromosome"/>
</dbReference>